<dbReference type="AlphaFoldDB" id="A0A2H1EG86"/>
<dbReference type="Proteomes" id="UP000232412">
    <property type="component" value="Unassembled WGS sequence"/>
</dbReference>
<dbReference type="PROSITE" id="PS00028">
    <property type="entry name" value="ZINC_FINGER_C2H2_1"/>
    <property type="match status" value="1"/>
</dbReference>
<proteinExistence type="predicted"/>
<gene>
    <name evidence="2" type="ORF">NSIN_20553</name>
</gene>
<dbReference type="EMBL" id="FRFC01000003">
    <property type="protein sequence ID" value="SHO45153.1"/>
    <property type="molecule type" value="Genomic_DNA"/>
</dbReference>
<evidence type="ECO:0000259" key="1">
    <source>
        <dbReference type="PROSITE" id="PS50157"/>
    </source>
</evidence>
<accession>A0A2H1EG86</accession>
<evidence type="ECO:0000313" key="3">
    <source>
        <dbReference type="Proteomes" id="UP000232412"/>
    </source>
</evidence>
<feature type="domain" description="C2H2-type" evidence="1">
    <location>
        <begin position="21"/>
        <end position="49"/>
    </location>
</feature>
<organism evidence="2 3">
    <name type="scientific">Nitrosotalea sinensis</name>
    <dbReference type="NCBI Taxonomy" id="1499975"/>
    <lineage>
        <taxon>Archaea</taxon>
        <taxon>Nitrososphaerota</taxon>
        <taxon>Nitrososphaeria</taxon>
        <taxon>Nitrosotaleales</taxon>
        <taxon>Nitrosotaleaceae</taxon>
        <taxon>Nitrosotalea</taxon>
    </lineage>
</organism>
<reference evidence="3" key="1">
    <citation type="submission" date="2016-12" db="EMBL/GenBank/DDBJ databases">
        <authorList>
            <person name="Herbold C."/>
        </authorList>
    </citation>
    <scope>NUCLEOTIDE SEQUENCE [LARGE SCALE GENOMIC DNA]</scope>
</reference>
<dbReference type="Gene3D" id="3.30.160.60">
    <property type="entry name" value="Classic Zinc Finger"/>
    <property type="match status" value="1"/>
</dbReference>
<dbReference type="PROSITE" id="PS50157">
    <property type="entry name" value="ZINC_FINGER_C2H2_2"/>
    <property type="match status" value="1"/>
</dbReference>
<protein>
    <recommendedName>
        <fullName evidence="1">C2H2-type domain-containing protein</fullName>
    </recommendedName>
</protein>
<evidence type="ECO:0000313" key="2">
    <source>
        <dbReference type="EMBL" id="SHO45153.1"/>
    </source>
</evidence>
<sequence length="56" mass="6650">MIIFQSNPLNQKLFLNKKMPYTCKECKLEFYSREGLEVHVLRKHTTPIPKGLDHFS</sequence>
<dbReference type="InterPro" id="IPR013087">
    <property type="entry name" value="Znf_C2H2_type"/>
</dbReference>
<name>A0A2H1EG86_9ARCH</name>
<keyword evidence="3" id="KW-1185">Reference proteome</keyword>